<name>A0AAD8A781_DIPPU</name>
<proteinExistence type="predicted"/>
<evidence type="ECO:0000256" key="1">
    <source>
        <dbReference type="SAM" id="MobiDB-lite"/>
    </source>
</evidence>
<reference evidence="2" key="1">
    <citation type="journal article" date="2023" name="IScience">
        <title>Live-bearing cockroach genome reveals convergent evolutionary mechanisms linked to viviparity in insects and beyond.</title>
        <authorList>
            <person name="Fouks B."/>
            <person name="Harrison M.C."/>
            <person name="Mikhailova A.A."/>
            <person name="Marchal E."/>
            <person name="English S."/>
            <person name="Carruthers M."/>
            <person name="Jennings E.C."/>
            <person name="Chiamaka E.L."/>
            <person name="Frigard R.A."/>
            <person name="Pippel M."/>
            <person name="Attardo G.M."/>
            <person name="Benoit J.B."/>
            <person name="Bornberg-Bauer E."/>
            <person name="Tobe S.S."/>
        </authorList>
    </citation>
    <scope>NUCLEOTIDE SEQUENCE</scope>
    <source>
        <strain evidence="2">Stay&amp;Tobe</strain>
    </source>
</reference>
<dbReference type="Proteomes" id="UP001233999">
    <property type="component" value="Unassembled WGS sequence"/>
</dbReference>
<feature type="region of interest" description="Disordered" evidence="1">
    <location>
        <begin position="1"/>
        <end position="22"/>
    </location>
</feature>
<evidence type="ECO:0000313" key="3">
    <source>
        <dbReference type="Proteomes" id="UP001233999"/>
    </source>
</evidence>
<evidence type="ECO:0000313" key="2">
    <source>
        <dbReference type="EMBL" id="KAJ9593779.1"/>
    </source>
</evidence>
<reference evidence="2" key="2">
    <citation type="submission" date="2023-05" db="EMBL/GenBank/DDBJ databases">
        <authorList>
            <person name="Fouks B."/>
        </authorList>
    </citation>
    <scope>NUCLEOTIDE SEQUENCE</scope>
    <source>
        <strain evidence="2">Stay&amp;Tobe</strain>
        <tissue evidence="2">Testes</tissue>
    </source>
</reference>
<keyword evidence="3" id="KW-1185">Reference proteome</keyword>
<gene>
    <name evidence="2" type="ORF">L9F63_027575</name>
</gene>
<sequence>MKKRRPEMDSSGFHGDTFNSGFGDFWTMKKRKPEMDSSGFHGDTFNNGFGDFWTMKKRRPEMDSSVSMEIRLEMGLEISGQ</sequence>
<protein>
    <submittedName>
        <fullName evidence="2">Uncharacterized protein</fullName>
    </submittedName>
</protein>
<organism evidence="2 3">
    <name type="scientific">Diploptera punctata</name>
    <name type="common">Pacific beetle cockroach</name>
    <dbReference type="NCBI Taxonomy" id="6984"/>
    <lineage>
        <taxon>Eukaryota</taxon>
        <taxon>Metazoa</taxon>
        <taxon>Ecdysozoa</taxon>
        <taxon>Arthropoda</taxon>
        <taxon>Hexapoda</taxon>
        <taxon>Insecta</taxon>
        <taxon>Pterygota</taxon>
        <taxon>Neoptera</taxon>
        <taxon>Polyneoptera</taxon>
        <taxon>Dictyoptera</taxon>
        <taxon>Blattodea</taxon>
        <taxon>Blaberoidea</taxon>
        <taxon>Blaberidae</taxon>
        <taxon>Diplopterinae</taxon>
        <taxon>Diploptera</taxon>
    </lineage>
</organism>
<accession>A0AAD8A781</accession>
<dbReference type="EMBL" id="JASPKZ010003355">
    <property type="protein sequence ID" value="KAJ9593779.1"/>
    <property type="molecule type" value="Genomic_DNA"/>
</dbReference>
<dbReference type="AlphaFoldDB" id="A0AAD8A781"/>
<comment type="caution">
    <text evidence="2">The sequence shown here is derived from an EMBL/GenBank/DDBJ whole genome shotgun (WGS) entry which is preliminary data.</text>
</comment>